<comment type="caution">
    <text evidence="2">The sequence shown here is derived from an EMBL/GenBank/DDBJ whole genome shotgun (WGS) entry which is preliminary data.</text>
</comment>
<dbReference type="Pfam" id="PF14117">
    <property type="entry name" value="DUF4287"/>
    <property type="match status" value="1"/>
</dbReference>
<dbReference type="EMBL" id="JABDJR010000668">
    <property type="protein sequence ID" value="NNF08387.1"/>
    <property type="molecule type" value="Genomic_DNA"/>
</dbReference>
<accession>A0A7Y2ECG5</accession>
<dbReference type="Proteomes" id="UP000547674">
    <property type="component" value="Unassembled WGS sequence"/>
</dbReference>
<evidence type="ECO:0000259" key="1">
    <source>
        <dbReference type="Pfam" id="PF18899"/>
    </source>
</evidence>
<dbReference type="Pfam" id="PF18899">
    <property type="entry name" value="DUF5655"/>
    <property type="match status" value="1"/>
</dbReference>
<gene>
    <name evidence="2" type="ORF">HKN21_16620</name>
</gene>
<evidence type="ECO:0000313" key="2">
    <source>
        <dbReference type="EMBL" id="NNF08387.1"/>
    </source>
</evidence>
<protein>
    <submittedName>
        <fullName evidence="2">DUF4287 domain-containing protein</fullName>
    </submittedName>
</protein>
<reference evidence="2 3" key="1">
    <citation type="submission" date="2020-03" db="EMBL/GenBank/DDBJ databases">
        <title>Metabolic flexibility allows generalist bacteria to become dominant in a frequently disturbed ecosystem.</title>
        <authorList>
            <person name="Chen Y.-J."/>
            <person name="Leung P.M."/>
            <person name="Bay S.K."/>
            <person name="Hugenholtz P."/>
            <person name="Kessler A.J."/>
            <person name="Shelley G."/>
            <person name="Waite D.W."/>
            <person name="Cook P.L."/>
            <person name="Greening C."/>
        </authorList>
    </citation>
    <scope>NUCLEOTIDE SEQUENCE [LARGE SCALE GENOMIC DNA]</scope>
    <source>
        <strain evidence="2">SS_bin_28</strain>
    </source>
</reference>
<feature type="domain" description="DUF5655" evidence="1">
    <location>
        <begin position="74"/>
        <end position="179"/>
    </location>
</feature>
<dbReference type="InterPro" id="IPR043714">
    <property type="entry name" value="DUF5655"/>
</dbReference>
<evidence type="ECO:0000313" key="3">
    <source>
        <dbReference type="Proteomes" id="UP000547674"/>
    </source>
</evidence>
<sequence length="182" mass="19940">MADPEAQKATMIANLKEKTGKALPAWLTVVKKSGLQKHGEIVKMLKGDHGVTHGFANLISHEFLHAGEETTDLVEAQYAGKKADLRPILDKVLKAIKPFGKDIEIAPKKTSVSLRRKKQFAVVVPATNSRVDVCIQLKGEAPTKRLLAAKGGMTTHKVGVTDPKEIDKELVAWLKEAYKRAE</sequence>
<proteinExistence type="predicted"/>
<organism evidence="2 3">
    <name type="scientific">Eiseniibacteriota bacterium</name>
    <dbReference type="NCBI Taxonomy" id="2212470"/>
    <lineage>
        <taxon>Bacteria</taxon>
        <taxon>Candidatus Eiseniibacteriota</taxon>
    </lineage>
</organism>
<dbReference type="AlphaFoldDB" id="A0A7Y2ECG5"/>
<name>A0A7Y2ECG5_UNCEI</name>
<dbReference type="InterPro" id="IPR025629">
    <property type="entry name" value="DUF4287"/>
</dbReference>